<dbReference type="AlphaFoldDB" id="A0A0A8ZVB3"/>
<dbReference type="EMBL" id="GBRH01257195">
    <property type="protein sequence ID" value="JAD40700.1"/>
    <property type="molecule type" value="Transcribed_RNA"/>
</dbReference>
<accession>A0A0A8ZVB3</accession>
<reference evidence="1" key="1">
    <citation type="submission" date="2014-09" db="EMBL/GenBank/DDBJ databases">
        <authorList>
            <person name="Magalhaes I.L.F."/>
            <person name="Oliveira U."/>
            <person name="Santos F.R."/>
            <person name="Vidigal T.H.D.A."/>
            <person name="Brescovit A.D."/>
            <person name="Santos A.J."/>
        </authorList>
    </citation>
    <scope>NUCLEOTIDE SEQUENCE</scope>
    <source>
        <tissue evidence="1">Shoot tissue taken approximately 20 cm above the soil surface</tissue>
    </source>
</reference>
<sequence length="16" mass="1836">MGQKTILPIVIYPISY</sequence>
<organism evidence="1">
    <name type="scientific">Arundo donax</name>
    <name type="common">Giant reed</name>
    <name type="synonym">Donax arundinaceus</name>
    <dbReference type="NCBI Taxonomy" id="35708"/>
    <lineage>
        <taxon>Eukaryota</taxon>
        <taxon>Viridiplantae</taxon>
        <taxon>Streptophyta</taxon>
        <taxon>Embryophyta</taxon>
        <taxon>Tracheophyta</taxon>
        <taxon>Spermatophyta</taxon>
        <taxon>Magnoliopsida</taxon>
        <taxon>Liliopsida</taxon>
        <taxon>Poales</taxon>
        <taxon>Poaceae</taxon>
        <taxon>PACMAD clade</taxon>
        <taxon>Arundinoideae</taxon>
        <taxon>Arundineae</taxon>
        <taxon>Arundo</taxon>
    </lineage>
</organism>
<name>A0A0A8ZVB3_ARUDO</name>
<evidence type="ECO:0000313" key="1">
    <source>
        <dbReference type="EMBL" id="JAD40700.1"/>
    </source>
</evidence>
<protein>
    <submittedName>
        <fullName evidence="1">Uncharacterized protein</fullName>
    </submittedName>
</protein>
<reference evidence="1" key="2">
    <citation type="journal article" date="2015" name="Data Brief">
        <title>Shoot transcriptome of the giant reed, Arundo donax.</title>
        <authorList>
            <person name="Barrero R.A."/>
            <person name="Guerrero F.D."/>
            <person name="Moolhuijzen P."/>
            <person name="Goolsby J.A."/>
            <person name="Tidwell J."/>
            <person name="Bellgard S.E."/>
            <person name="Bellgard M.I."/>
        </authorList>
    </citation>
    <scope>NUCLEOTIDE SEQUENCE</scope>
    <source>
        <tissue evidence="1">Shoot tissue taken approximately 20 cm above the soil surface</tissue>
    </source>
</reference>
<proteinExistence type="predicted"/>